<name>A0ABS9P3F4_9GAMM</name>
<protein>
    <recommendedName>
        <fullName evidence="4">Oxidoreductase molybdopterin-binding domain-containing protein</fullName>
    </recommendedName>
</protein>
<feature type="chain" id="PRO_5045994957" description="Oxidoreductase molybdopterin-binding domain-containing protein" evidence="1">
    <location>
        <begin position="30"/>
        <end position="174"/>
    </location>
</feature>
<evidence type="ECO:0008006" key="4">
    <source>
        <dbReference type="Google" id="ProtNLM"/>
    </source>
</evidence>
<proteinExistence type="predicted"/>
<dbReference type="SUPFAM" id="SSF56524">
    <property type="entry name" value="Oxidoreductase molybdopterin-binding domain"/>
    <property type="match status" value="1"/>
</dbReference>
<keyword evidence="1" id="KW-0732">Signal</keyword>
<evidence type="ECO:0000256" key="1">
    <source>
        <dbReference type="SAM" id="SignalP"/>
    </source>
</evidence>
<comment type="caution">
    <text evidence="2">The sequence shown here is derived from an EMBL/GenBank/DDBJ whole genome shotgun (WGS) entry which is preliminary data.</text>
</comment>
<dbReference type="Proteomes" id="UP000814385">
    <property type="component" value="Unassembled WGS sequence"/>
</dbReference>
<feature type="signal peptide" evidence="1">
    <location>
        <begin position="1"/>
        <end position="29"/>
    </location>
</feature>
<dbReference type="RefSeq" id="WP_238974972.1">
    <property type="nucleotide sequence ID" value="NZ_JABFUC010000001.1"/>
</dbReference>
<organism evidence="2 3">
    <name type="scientific">Billgrantia campisalis</name>
    <dbReference type="NCBI Taxonomy" id="74661"/>
    <lineage>
        <taxon>Bacteria</taxon>
        <taxon>Pseudomonadati</taxon>
        <taxon>Pseudomonadota</taxon>
        <taxon>Gammaproteobacteria</taxon>
        <taxon>Oceanospirillales</taxon>
        <taxon>Halomonadaceae</taxon>
        <taxon>Billgrantia</taxon>
    </lineage>
</organism>
<sequence length="174" mass="19123">MRRLFRLTPSRAALLTGLLVMFAMTAAQAAATPSALTPSQDDTPILTLHSDNERRSVSRAEIESSPLYEVTLQHFEGIQGSFAGVWLDDFLDAQGLGDAGTLRFIAHDDYTVFLSPEDRDARRYLLATRLDGEPLTLTEFGPSMLIVPADAEAVEAGTASMTHWIWSIRDILAQ</sequence>
<gene>
    <name evidence="2" type="ORF">HOP52_00800</name>
</gene>
<dbReference type="InterPro" id="IPR036374">
    <property type="entry name" value="OxRdtase_Mopterin-bd_sf"/>
</dbReference>
<accession>A0ABS9P3F4</accession>
<reference evidence="2 3" key="1">
    <citation type="submission" date="2020-05" db="EMBL/GenBank/DDBJ databases">
        <title>Comparative genomic analysis of denitrifying bacteria from Halomonas genus.</title>
        <authorList>
            <person name="Wang L."/>
            <person name="Shao Z."/>
        </authorList>
    </citation>
    <scope>NUCLEOTIDE SEQUENCE [LARGE SCALE GENOMIC DNA]</scope>
    <source>
        <strain evidence="2 3">A4</strain>
    </source>
</reference>
<evidence type="ECO:0000313" key="2">
    <source>
        <dbReference type="EMBL" id="MCG6656316.1"/>
    </source>
</evidence>
<keyword evidence="3" id="KW-1185">Reference proteome</keyword>
<dbReference type="EMBL" id="JABFUC010000001">
    <property type="protein sequence ID" value="MCG6656316.1"/>
    <property type="molecule type" value="Genomic_DNA"/>
</dbReference>
<evidence type="ECO:0000313" key="3">
    <source>
        <dbReference type="Proteomes" id="UP000814385"/>
    </source>
</evidence>